<evidence type="ECO:0000313" key="2">
    <source>
        <dbReference type="Proteomes" id="UP000186890"/>
    </source>
</evidence>
<name>A0A1Q8EAA7_9STRE</name>
<evidence type="ECO:0000313" key="1">
    <source>
        <dbReference type="EMBL" id="OLF48727.1"/>
    </source>
</evidence>
<protein>
    <submittedName>
        <fullName evidence="1">Uncharacterized protein</fullName>
    </submittedName>
</protein>
<dbReference type="OrthoDB" id="9815752at2"/>
<sequence>MDNFSLEIIWRDECEDLIELKIEVATEFVTMYQYCYISSVELINNMRSIRLHLEKQSKTSITFGQMTGQYTPSFSMLLYPKKANDDMLVELDLEIADNDERKHRCQLYVKSKADFWRSFSINVEEMVGKNTLSKSTLFPY</sequence>
<dbReference type="EMBL" id="MSJM01000001">
    <property type="protein sequence ID" value="OLF48727.1"/>
    <property type="molecule type" value="Genomic_DNA"/>
</dbReference>
<organism evidence="1 2">
    <name type="scientific">Streptococcus cuniculi</name>
    <dbReference type="NCBI Taxonomy" id="1432788"/>
    <lineage>
        <taxon>Bacteria</taxon>
        <taxon>Bacillati</taxon>
        <taxon>Bacillota</taxon>
        <taxon>Bacilli</taxon>
        <taxon>Lactobacillales</taxon>
        <taxon>Streptococcaceae</taxon>
        <taxon>Streptococcus</taxon>
    </lineage>
</organism>
<accession>A0A1Q8EAA7</accession>
<dbReference type="RefSeq" id="WP_075103777.1">
    <property type="nucleotide sequence ID" value="NZ_MSJM01000001.1"/>
</dbReference>
<reference evidence="2" key="1">
    <citation type="submission" date="2016-12" db="EMBL/GenBank/DDBJ databases">
        <authorList>
            <person name="Gulvik C.A."/>
        </authorList>
    </citation>
    <scope>NUCLEOTIDE SEQUENCE [LARGE SCALE GENOMIC DNA]</scope>
    <source>
        <strain evidence="2">NED12-00049-6B</strain>
    </source>
</reference>
<keyword evidence="2" id="KW-1185">Reference proteome</keyword>
<dbReference type="Proteomes" id="UP000186890">
    <property type="component" value="Unassembled WGS sequence"/>
</dbReference>
<gene>
    <name evidence="1" type="ORF">BU202_00070</name>
</gene>
<proteinExistence type="predicted"/>
<comment type="caution">
    <text evidence="1">The sequence shown here is derived from an EMBL/GenBank/DDBJ whole genome shotgun (WGS) entry which is preliminary data.</text>
</comment>
<dbReference type="AlphaFoldDB" id="A0A1Q8EAA7"/>